<feature type="active site" evidence="2">
    <location>
        <position position="46"/>
    </location>
</feature>
<accession>A0AAJ4VQP0</accession>
<evidence type="ECO:0000313" key="4">
    <source>
        <dbReference type="EMBL" id="EIM94317.1"/>
    </source>
</evidence>
<evidence type="ECO:0000313" key="3">
    <source>
        <dbReference type="EMBL" id="AUT71418.1"/>
    </source>
</evidence>
<evidence type="ECO:0000313" key="6">
    <source>
        <dbReference type="Proteomes" id="UP000236649"/>
    </source>
</evidence>
<dbReference type="EMBL" id="AKAU01000282">
    <property type="protein sequence ID" value="EIM94317.1"/>
    <property type="molecule type" value="Genomic_DNA"/>
</dbReference>
<dbReference type="Pfam" id="PF02567">
    <property type="entry name" value="PhzC-PhzF"/>
    <property type="match status" value="1"/>
</dbReference>
<dbReference type="PIRSF" id="PIRSF016184">
    <property type="entry name" value="PhzC_PhzF"/>
    <property type="match status" value="1"/>
</dbReference>
<dbReference type="InterPro" id="IPR003719">
    <property type="entry name" value="Phenazine_PhzF-like"/>
</dbReference>
<protein>
    <submittedName>
        <fullName evidence="4">Phenazine biosynthesis PhzC/PhzF protein</fullName>
    </submittedName>
    <submittedName>
        <fullName evidence="3">PhzF family phenazine biosynthesis protein</fullName>
    </submittedName>
</protein>
<dbReference type="Gene3D" id="3.10.310.10">
    <property type="entry name" value="Diaminopimelate Epimerase, Chain A, domain 1"/>
    <property type="match status" value="2"/>
</dbReference>
<evidence type="ECO:0000256" key="1">
    <source>
        <dbReference type="ARBA" id="ARBA00008270"/>
    </source>
</evidence>
<dbReference type="GO" id="GO:0016853">
    <property type="term" value="F:isomerase activity"/>
    <property type="evidence" value="ECO:0007669"/>
    <property type="project" value="TreeGrafter"/>
</dbReference>
<dbReference type="SUPFAM" id="SSF54506">
    <property type="entry name" value="Diaminopimelate epimerase-like"/>
    <property type="match status" value="1"/>
</dbReference>
<name>A0AAJ4VQP0_9BURK</name>
<comment type="similarity">
    <text evidence="1">Belongs to the PhzF family.</text>
</comment>
<dbReference type="AlphaFoldDB" id="A0AAJ4VQP0"/>
<keyword evidence="5" id="KW-1185">Reference proteome</keyword>
<gene>
    <name evidence="3" type="ORF">C2L64_24400</name>
    <name evidence="4" type="ORF">WQE_45263</name>
</gene>
<dbReference type="RefSeq" id="WP_009770723.1">
    <property type="nucleotide sequence ID" value="NZ_AKAU01000282.1"/>
</dbReference>
<dbReference type="Proteomes" id="UP000004980">
    <property type="component" value="Unassembled WGS sequence"/>
</dbReference>
<dbReference type="GO" id="GO:0005737">
    <property type="term" value="C:cytoplasm"/>
    <property type="evidence" value="ECO:0007669"/>
    <property type="project" value="TreeGrafter"/>
</dbReference>
<evidence type="ECO:0000313" key="5">
    <source>
        <dbReference type="Proteomes" id="UP000004980"/>
    </source>
</evidence>
<dbReference type="GeneID" id="55531453"/>
<dbReference type="PANTHER" id="PTHR13774:SF32">
    <property type="entry name" value="ANTISENSE-ENHANCING SEQUENCE 1"/>
    <property type="match status" value="1"/>
</dbReference>
<proteinExistence type="inferred from homology"/>
<reference evidence="3 6" key="2">
    <citation type="submission" date="2018-01" db="EMBL/GenBank/DDBJ databases">
        <title>Species boundaries and ecological features among Paraburkholderia terrae DSMZ17804T, P. hospita DSMZ17164T and P. caribensis DSMZ13236T.</title>
        <authorList>
            <person name="Pratama A.A."/>
        </authorList>
    </citation>
    <scope>NUCLEOTIDE SEQUENCE [LARGE SCALE GENOMIC DNA]</scope>
    <source>
        <strain evidence="3 6">DSM 17164</strain>
    </source>
</reference>
<sequence length="291" mass="30753">MKRSYKVVDVFTSRPLLGNPVAVVLDAEGLSTDEMQAIARWTNLSETTFVLPPTTDEADYQLRIFTPRSELPFAGHPTLGSAHAILEAGRVTPRAGGRLIQQCGIGLVELTIGEQPGDRQLAFDLPPAKIEPLHAADIADLELILGCKVDTRTAPAIVNVGPIWVIAQMDGAATVVNLRPDLARLADFERRLGVTGLTVFGTHDGGDAAIEVRTFAPSCGVEEDPVCGSGNGSVAAFQWKRGLLPADGGRYVATQGRSVGRDGRIEVNVDTSGNVRIGGSCVTCVDGSLTL</sequence>
<dbReference type="EMBL" id="CP026106">
    <property type="protein sequence ID" value="AUT71418.1"/>
    <property type="molecule type" value="Genomic_DNA"/>
</dbReference>
<reference evidence="4 5" key="1">
    <citation type="journal article" date="2012" name="J. Bacteriol.">
        <title>Draft Genome Sequence of the Soil Bacterium Burkholderia terrae Strain BS001, Which Interacts with Fungal Surface Structures.</title>
        <authorList>
            <person name="Nazir R."/>
            <person name="Hansen M.A."/>
            <person name="Sorensen S."/>
            <person name="van Elsas J.D."/>
        </authorList>
    </citation>
    <scope>NUCLEOTIDE SEQUENCE [LARGE SCALE GENOMIC DNA]</scope>
    <source>
        <strain evidence="4 5">BS001</strain>
    </source>
</reference>
<evidence type="ECO:0000256" key="2">
    <source>
        <dbReference type="PIRSR" id="PIRSR016184-1"/>
    </source>
</evidence>
<organism evidence="3 6">
    <name type="scientific">Paraburkholderia hospita</name>
    <dbReference type="NCBI Taxonomy" id="169430"/>
    <lineage>
        <taxon>Bacteria</taxon>
        <taxon>Pseudomonadati</taxon>
        <taxon>Pseudomonadota</taxon>
        <taxon>Betaproteobacteria</taxon>
        <taxon>Burkholderiales</taxon>
        <taxon>Burkholderiaceae</taxon>
        <taxon>Paraburkholderia</taxon>
    </lineage>
</organism>
<dbReference type="PANTHER" id="PTHR13774">
    <property type="entry name" value="PHENAZINE BIOSYNTHESIS PROTEIN"/>
    <property type="match status" value="1"/>
</dbReference>
<dbReference type="NCBIfam" id="TIGR00654">
    <property type="entry name" value="PhzF_family"/>
    <property type="match status" value="1"/>
</dbReference>
<dbReference type="KEGG" id="phs:C2L64_24400"/>
<dbReference type="Proteomes" id="UP000236649">
    <property type="component" value="Chromosome 2"/>
</dbReference>